<keyword evidence="4 9" id="KW-1133">Transmembrane helix</keyword>
<dbReference type="InterPro" id="IPR017452">
    <property type="entry name" value="GPCR_Rhodpsn_7TM"/>
</dbReference>
<protein>
    <recommendedName>
        <fullName evidence="10">G-protein coupled receptors family 1 profile domain-containing protein</fullName>
    </recommendedName>
</protein>
<dbReference type="InterPro" id="IPR000276">
    <property type="entry name" value="GPCR_Rhodpsn"/>
</dbReference>
<evidence type="ECO:0000256" key="6">
    <source>
        <dbReference type="ARBA" id="ARBA00023136"/>
    </source>
</evidence>
<proteinExistence type="inferred from homology"/>
<evidence type="ECO:0000259" key="10">
    <source>
        <dbReference type="PROSITE" id="PS50262"/>
    </source>
</evidence>
<feature type="transmembrane region" description="Helical" evidence="9">
    <location>
        <begin position="195"/>
        <end position="217"/>
    </location>
</feature>
<keyword evidence="12" id="KW-1185">Reference proteome</keyword>
<evidence type="ECO:0000256" key="2">
    <source>
        <dbReference type="ARBA" id="ARBA00010663"/>
    </source>
</evidence>
<gene>
    <name evidence="11" type="ORF">AFUS01_LOCUS21708</name>
</gene>
<evidence type="ECO:0000256" key="8">
    <source>
        <dbReference type="ARBA" id="ARBA00023224"/>
    </source>
</evidence>
<name>A0A8J2KCR9_9HEXA</name>
<feature type="domain" description="G-protein coupled receptors family 1 profile" evidence="10">
    <location>
        <begin position="1"/>
        <end position="215"/>
    </location>
</feature>
<evidence type="ECO:0000256" key="3">
    <source>
        <dbReference type="ARBA" id="ARBA00022692"/>
    </source>
</evidence>
<evidence type="ECO:0000256" key="1">
    <source>
        <dbReference type="ARBA" id="ARBA00004141"/>
    </source>
</evidence>
<keyword evidence="7" id="KW-0675">Receptor</keyword>
<evidence type="ECO:0000256" key="4">
    <source>
        <dbReference type="ARBA" id="ARBA00022989"/>
    </source>
</evidence>
<dbReference type="PROSITE" id="PS50262">
    <property type="entry name" value="G_PROTEIN_RECEP_F1_2"/>
    <property type="match status" value="1"/>
</dbReference>
<accession>A0A8J2KCR9</accession>
<dbReference type="PANTHER" id="PTHR45695">
    <property type="entry name" value="LEUCOKININ RECEPTOR-RELATED"/>
    <property type="match status" value="1"/>
</dbReference>
<sequence>MAFWFPVQISALTWMNNKGFCYVTEFADIIFGNVPALTLLCLTIERCLLLRRPATSMKTSSCRLAILLIWILTLIGGLPYVIHIEYITSWHYPLCFVNWPISHGHVIPVIQRSFQVIVLLVVGILCSWIFFTLNCQEEGTEIPLQITWEAKTDRKLTQLTYSVGPIFALGCVPIRIFILLISTMQDNSVIPNVQLVLHCLNTWDYASILVLPLLYLYKHPYSRESVCTGELIEI</sequence>
<dbReference type="Pfam" id="PF00001">
    <property type="entry name" value="7tm_1"/>
    <property type="match status" value="1"/>
</dbReference>
<evidence type="ECO:0000313" key="12">
    <source>
        <dbReference type="Proteomes" id="UP000708208"/>
    </source>
</evidence>
<feature type="transmembrane region" description="Helical" evidence="9">
    <location>
        <begin position="159"/>
        <end position="183"/>
    </location>
</feature>
<dbReference type="Proteomes" id="UP000708208">
    <property type="component" value="Unassembled WGS sequence"/>
</dbReference>
<feature type="transmembrane region" description="Helical" evidence="9">
    <location>
        <begin position="114"/>
        <end position="133"/>
    </location>
</feature>
<evidence type="ECO:0000256" key="5">
    <source>
        <dbReference type="ARBA" id="ARBA00023040"/>
    </source>
</evidence>
<comment type="caution">
    <text evidence="11">The sequence shown here is derived from an EMBL/GenBank/DDBJ whole genome shotgun (WGS) entry which is preliminary data.</text>
</comment>
<dbReference type="EMBL" id="CAJVCH010245782">
    <property type="protein sequence ID" value="CAG7733254.1"/>
    <property type="molecule type" value="Genomic_DNA"/>
</dbReference>
<dbReference type="GO" id="GO:0004930">
    <property type="term" value="F:G protein-coupled receptor activity"/>
    <property type="evidence" value="ECO:0007669"/>
    <property type="project" value="UniProtKB-KW"/>
</dbReference>
<comment type="similarity">
    <text evidence="2">Belongs to the G-protein coupled receptor 1 family.</text>
</comment>
<keyword evidence="8" id="KW-0807">Transducer</keyword>
<organism evidence="11 12">
    <name type="scientific">Allacma fusca</name>
    <dbReference type="NCBI Taxonomy" id="39272"/>
    <lineage>
        <taxon>Eukaryota</taxon>
        <taxon>Metazoa</taxon>
        <taxon>Ecdysozoa</taxon>
        <taxon>Arthropoda</taxon>
        <taxon>Hexapoda</taxon>
        <taxon>Collembola</taxon>
        <taxon>Symphypleona</taxon>
        <taxon>Sminthuridae</taxon>
        <taxon>Allacma</taxon>
    </lineage>
</organism>
<evidence type="ECO:0000256" key="9">
    <source>
        <dbReference type="SAM" id="Phobius"/>
    </source>
</evidence>
<keyword evidence="5" id="KW-0297">G-protein coupled receptor</keyword>
<evidence type="ECO:0000313" key="11">
    <source>
        <dbReference type="EMBL" id="CAG7733254.1"/>
    </source>
</evidence>
<comment type="subcellular location">
    <subcellularLocation>
        <location evidence="1">Membrane</location>
        <topology evidence="1">Multi-pass membrane protein</topology>
    </subcellularLocation>
</comment>
<evidence type="ECO:0000256" key="7">
    <source>
        <dbReference type="ARBA" id="ARBA00023170"/>
    </source>
</evidence>
<dbReference type="PANTHER" id="PTHR45695:SF9">
    <property type="entry name" value="LEUCOKININ RECEPTOR"/>
    <property type="match status" value="1"/>
</dbReference>
<keyword evidence="6 9" id="KW-0472">Membrane</keyword>
<keyword evidence="3 9" id="KW-0812">Transmembrane</keyword>
<dbReference type="GO" id="GO:0005886">
    <property type="term" value="C:plasma membrane"/>
    <property type="evidence" value="ECO:0007669"/>
    <property type="project" value="TreeGrafter"/>
</dbReference>
<dbReference type="PROSITE" id="PS00237">
    <property type="entry name" value="G_PROTEIN_RECEP_F1_1"/>
    <property type="match status" value="1"/>
</dbReference>
<feature type="transmembrane region" description="Helical" evidence="9">
    <location>
        <begin position="64"/>
        <end position="82"/>
    </location>
</feature>
<feature type="transmembrane region" description="Helical" evidence="9">
    <location>
        <begin position="20"/>
        <end position="44"/>
    </location>
</feature>
<dbReference type="SUPFAM" id="SSF81321">
    <property type="entry name" value="Family A G protein-coupled receptor-like"/>
    <property type="match status" value="1"/>
</dbReference>
<dbReference type="AlphaFoldDB" id="A0A8J2KCR9"/>
<reference evidence="11" key="1">
    <citation type="submission" date="2021-06" db="EMBL/GenBank/DDBJ databases">
        <authorList>
            <person name="Hodson N. C."/>
            <person name="Mongue J. A."/>
            <person name="Jaron S. K."/>
        </authorList>
    </citation>
    <scope>NUCLEOTIDE SEQUENCE</scope>
</reference>